<evidence type="ECO:0000313" key="4">
    <source>
        <dbReference type="Proteomes" id="UP000466683"/>
    </source>
</evidence>
<accession>A0ABN5ZAH1</accession>
<name>A0ABN5ZAH1_9MYCO</name>
<protein>
    <recommendedName>
        <fullName evidence="2">Excalibur calcium-binding domain-containing protein</fullName>
    </recommendedName>
</protein>
<sequence>MLWSEICTSVNIKIGAAGMRLLTLTLACAAATSSLLVAPAANAYPNCAAARAAGAAPLYAGQPGYSAKLDRDGDGIACETGGGSVSGSVSGGGGLPLYGSAPAQAGPATSGTGYTTVVRWTGANCIDITAPSGSAGTLQTGSHCGGQATLFSSGVGDQMIGADPAIGDASSLSCEILTGRLMDSGTAGDGRDVNCLTRPSALS</sequence>
<dbReference type="Pfam" id="PF05901">
    <property type="entry name" value="Excalibur"/>
    <property type="match status" value="1"/>
</dbReference>
<keyword evidence="4" id="KW-1185">Reference proteome</keyword>
<keyword evidence="1" id="KW-0732">Signal</keyword>
<evidence type="ECO:0000313" key="3">
    <source>
        <dbReference type="EMBL" id="BBX91186.1"/>
    </source>
</evidence>
<dbReference type="SMART" id="SM00894">
    <property type="entry name" value="Excalibur"/>
    <property type="match status" value="1"/>
</dbReference>
<reference evidence="3 4" key="1">
    <citation type="journal article" date="2019" name="Emerg. Microbes Infect.">
        <title>Comprehensive subspecies identification of 175 nontuberculous mycobacteria species based on 7547 genomic profiles.</title>
        <authorList>
            <person name="Matsumoto Y."/>
            <person name="Kinjo T."/>
            <person name="Motooka D."/>
            <person name="Nabeya D."/>
            <person name="Jung N."/>
            <person name="Uechi K."/>
            <person name="Horii T."/>
            <person name="Iida T."/>
            <person name="Fujita J."/>
            <person name="Nakamura S."/>
        </authorList>
    </citation>
    <scope>NUCLEOTIDE SEQUENCE [LARGE SCALE GENOMIC DNA]</scope>
    <source>
        <strain evidence="3 4">JCM 15653</strain>
    </source>
</reference>
<feature type="domain" description="Excalibur calcium-binding" evidence="2">
    <location>
        <begin position="43"/>
        <end position="79"/>
    </location>
</feature>
<feature type="signal peptide" evidence="1">
    <location>
        <begin position="1"/>
        <end position="43"/>
    </location>
</feature>
<proteinExistence type="predicted"/>
<dbReference type="InterPro" id="IPR008613">
    <property type="entry name" value="Excalibur_Ca-bd_domain"/>
</dbReference>
<dbReference type="EMBL" id="AP022579">
    <property type="protein sequence ID" value="BBX91186.1"/>
    <property type="molecule type" value="Genomic_DNA"/>
</dbReference>
<feature type="chain" id="PRO_5047398617" description="Excalibur calcium-binding domain-containing protein" evidence="1">
    <location>
        <begin position="44"/>
        <end position="203"/>
    </location>
</feature>
<evidence type="ECO:0000256" key="1">
    <source>
        <dbReference type="SAM" id="SignalP"/>
    </source>
</evidence>
<dbReference type="Proteomes" id="UP000466683">
    <property type="component" value="Chromosome"/>
</dbReference>
<organism evidence="3 4">
    <name type="scientific">Mycolicibacterium boenickei</name>
    <dbReference type="NCBI Taxonomy" id="146017"/>
    <lineage>
        <taxon>Bacteria</taxon>
        <taxon>Bacillati</taxon>
        <taxon>Actinomycetota</taxon>
        <taxon>Actinomycetes</taxon>
        <taxon>Mycobacteriales</taxon>
        <taxon>Mycobacteriaceae</taxon>
        <taxon>Mycolicibacterium</taxon>
    </lineage>
</organism>
<gene>
    <name evidence="3" type="ORF">MBOE_28350</name>
</gene>
<evidence type="ECO:0000259" key="2">
    <source>
        <dbReference type="SMART" id="SM00894"/>
    </source>
</evidence>